<dbReference type="InterPro" id="IPR036271">
    <property type="entry name" value="Tet_transcr_reg_TetR-rel_C_sf"/>
</dbReference>
<evidence type="ECO:0000313" key="7">
    <source>
        <dbReference type="Proteomes" id="UP000182054"/>
    </source>
</evidence>
<name>A0A1I0UH09_9NOCA</name>
<dbReference type="Pfam" id="PF00440">
    <property type="entry name" value="TetR_N"/>
    <property type="match status" value="1"/>
</dbReference>
<protein>
    <submittedName>
        <fullName evidence="6">Transcriptional regulator, TetR family</fullName>
    </submittedName>
</protein>
<dbReference type="InterPro" id="IPR009057">
    <property type="entry name" value="Homeodomain-like_sf"/>
</dbReference>
<evidence type="ECO:0000256" key="2">
    <source>
        <dbReference type="ARBA" id="ARBA00023125"/>
    </source>
</evidence>
<organism evidence="6 7">
    <name type="scientific">Rhodococcoides kroppenstedtii</name>
    <dbReference type="NCBI Taxonomy" id="293050"/>
    <lineage>
        <taxon>Bacteria</taxon>
        <taxon>Bacillati</taxon>
        <taxon>Actinomycetota</taxon>
        <taxon>Actinomycetes</taxon>
        <taxon>Mycobacteriales</taxon>
        <taxon>Nocardiaceae</taxon>
        <taxon>Rhodococcoides</taxon>
    </lineage>
</organism>
<evidence type="ECO:0000256" key="4">
    <source>
        <dbReference type="PROSITE-ProRule" id="PRU00335"/>
    </source>
</evidence>
<dbReference type="PANTHER" id="PTHR47506:SF1">
    <property type="entry name" value="HTH-TYPE TRANSCRIPTIONAL REGULATOR YJDC"/>
    <property type="match status" value="1"/>
</dbReference>
<evidence type="ECO:0000256" key="1">
    <source>
        <dbReference type="ARBA" id="ARBA00023015"/>
    </source>
</evidence>
<dbReference type="PROSITE" id="PS50977">
    <property type="entry name" value="HTH_TETR_2"/>
    <property type="match status" value="1"/>
</dbReference>
<dbReference type="InterPro" id="IPR001647">
    <property type="entry name" value="HTH_TetR"/>
</dbReference>
<dbReference type="Gene3D" id="1.10.357.10">
    <property type="entry name" value="Tetracycline Repressor, domain 2"/>
    <property type="match status" value="1"/>
</dbReference>
<dbReference type="Proteomes" id="UP000182054">
    <property type="component" value="Unassembled WGS sequence"/>
</dbReference>
<dbReference type="RefSeq" id="WP_068366118.1">
    <property type="nucleotide sequence ID" value="NZ_FOJN01000023.1"/>
</dbReference>
<gene>
    <name evidence="6" type="ORF">SAMN05444374_12327</name>
</gene>
<feature type="DNA-binding region" description="H-T-H motif" evidence="4">
    <location>
        <begin position="29"/>
        <end position="48"/>
    </location>
</feature>
<keyword evidence="3" id="KW-0804">Transcription</keyword>
<dbReference type="AlphaFoldDB" id="A0A1I0UH09"/>
<reference evidence="6 7" key="1">
    <citation type="submission" date="2016-10" db="EMBL/GenBank/DDBJ databases">
        <authorList>
            <person name="de Groot N.N."/>
        </authorList>
    </citation>
    <scope>NUCLEOTIDE SEQUENCE [LARGE SCALE GENOMIC DNA]</scope>
    <source>
        <strain evidence="6 7">DSM 44908</strain>
    </source>
</reference>
<dbReference type="SUPFAM" id="SSF46689">
    <property type="entry name" value="Homeodomain-like"/>
    <property type="match status" value="1"/>
</dbReference>
<dbReference type="EMBL" id="FOJN01000023">
    <property type="protein sequence ID" value="SFA62546.1"/>
    <property type="molecule type" value="Genomic_DNA"/>
</dbReference>
<dbReference type="OrthoDB" id="9805134at2"/>
<evidence type="ECO:0000313" key="6">
    <source>
        <dbReference type="EMBL" id="SFA62546.1"/>
    </source>
</evidence>
<evidence type="ECO:0000259" key="5">
    <source>
        <dbReference type="PROSITE" id="PS50977"/>
    </source>
</evidence>
<proteinExistence type="predicted"/>
<dbReference type="SUPFAM" id="SSF48498">
    <property type="entry name" value="Tetracyclin repressor-like, C-terminal domain"/>
    <property type="match status" value="1"/>
</dbReference>
<dbReference type="Gene3D" id="1.10.10.60">
    <property type="entry name" value="Homeodomain-like"/>
    <property type="match status" value="1"/>
</dbReference>
<feature type="domain" description="HTH tetR-type" evidence="5">
    <location>
        <begin position="6"/>
        <end position="66"/>
    </location>
</feature>
<evidence type="ECO:0000256" key="3">
    <source>
        <dbReference type="ARBA" id="ARBA00023163"/>
    </source>
</evidence>
<accession>A0A1I0UH09</accession>
<keyword evidence="1" id="KW-0805">Transcription regulation</keyword>
<keyword evidence="2 4" id="KW-0238">DNA-binding</keyword>
<dbReference type="PANTHER" id="PTHR47506">
    <property type="entry name" value="TRANSCRIPTIONAL REGULATORY PROTEIN"/>
    <property type="match status" value="1"/>
</dbReference>
<dbReference type="GeneID" id="85487711"/>
<dbReference type="PRINTS" id="PR00455">
    <property type="entry name" value="HTHTETR"/>
</dbReference>
<dbReference type="GO" id="GO:0003677">
    <property type="term" value="F:DNA binding"/>
    <property type="evidence" value="ECO:0007669"/>
    <property type="project" value="UniProtKB-UniRule"/>
</dbReference>
<sequence length="193" mass="20509">MGRRPTFDTAQVIRASRDLFWDKGLDGTSLPDLEAATGLARSSLYHAFGSKRGLFDAAVDDYLSEIVAPRLALLAGPGGPDAYFASLARDLAAADDRRRGCLLVDTTAGPAARDDALAAVVTSYRRRLFDAFCAALTARGDRDVETTARVLTTMNIGALALARVDRDEAVAVALAARRIAAPSDVSEARAPER</sequence>